<dbReference type="AlphaFoldDB" id="A0A7T0BT68"/>
<gene>
    <name evidence="1" type="ORF">G3M70_01105</name>
</gene>
<evidence type="ECO:0000313" key="1">
    <source>
        <dbReference type="EMBL" id="QPJ60557.1"/>
    </source>
</evidence>
<sequence length="221" mass="26191">MILKDIYLFPDRADFDNKKVSYPFKLQARSLCVYLERQLKTIKFKTNDFNRVCFVGCKTPNPKGFVNSCNVLGIEIDFDEKKYNSLNDEELNPFFIDMLTKGIEKCEKQYDFPGRELKGWMEDFRKEGFVNNWVFKTRLFRSIGLKCSLICDLTLYAFQMKLIIKRGKIVIFDQEIKKTEPDDVIFKYLLKDIKLIENYIVVIDKLDKTIFEIPVQELAIH</sequence>
<protein>
    <submittedName>
        <fullName evidence="1">Uncharacterized protein</fullName>
    </submittedName>
</protein>
<evidence type="ECO:0000313" key="2">
    <source>
        <dbReference type="Proteomes" id="UP000594688"/>
    </source>
</evidence>
<organism evidence="1 2">
    <name type="scientific">Candidatus Nitronauta litoralis</name>
    <dbReference type="NCBI Taxonomy" id="2705533"/>
    <lineage>
        <taxon>Bacteria</taxon>
        <taxon>Pseudomonadati</taxon>
        <taxon>Nitrospinota/Tectimicrobiota group</taxon>
        <taxon>Nitrospinota</taxon>
        <taxon>Nitrospinia</taxon>
        <taxon>Nitrospinales</taxon>
        <taxon>Nitrospinaceae</taxon>
        <taxon>Candidatus Nitronauta</taxon>
    </lineage>
</organism>
<dbReference type="KEGG" id="nli:G3M70_01105"/>
<reference evidence="1 2" key="1">
    <citation type="submission" date="2020-02" db="EMBL/GenBank/DDBJ databases">
        <title>Genomic and physiological characterization of two novel Nitrospinaceae genera.</title>
        <authorList>
            <person name="Mueller A.J."/>
            <person name="Jung M.-Y."/>
            <person name="Strachan C.R."/>
            <person name="Herbold C.W."/>
            <person name="Kirkegaard R.H."/>
            <person name="Daims H."/>
        </authorList>
    </citation>
    <scope>NUCLEOTIDE SEQUENCE [LARGE SCALE GENOMIC DNA]</scope>
    <source>
        <strain evidence="1">EB</strain>
    </source>
</reference>
<proteinExistence type="predicted"/>
<accession>A0A7T0BT68</accession>
<dbReference type="EMBL" id="CP048685">
    <property type="protein sequence ID" value="QPJ60557.1"/>
    <property type="molecule type" value="Genomic_DNA"/>
</dbReference>
<name>A0A7T0BT68_9BACT</name>
<dbReference type="Proteomes" id="UP000594688">
    <property type="component" value="Chromosome"/>
</dbReference>